<evidence type="ECO:0000256" key="4">
    <source>
        <dbReference type="RuleBase" id="RU003718"/>
    </source>
</evidence>
<evidence type="ECO:0000256" key="2">
    <source>
        <dbReference type="ARBA" id="ARBA00022676"/>
    </source>
</evidence>
<dbReference type="InterPro" id="IPR050481">
    <property type="entry name" value="UDP-glycosyltransf_plant"/>
</dbReference>
<reference evidence="6" key="2">
    <citation type="submission" date="2021-03" db="UniProtKB">
        <authorList>
            <consortium name="EnsemblPlants"/>
        </authorList>
    </citation>
    <scope>IDENTIFICATION</scope>
</reference>
<reference evidence="6" key="1">
    <citation type="journal article" date="2017" name="Nature">
        <title>The genome of Chenopodium quinoa.</title>
        <authorList>
            <person name="Jarvis D.E."/>
            <person name="Ho Y.S."/>
            <person name="Lightfoot D.J."/>
            <person name="Schmoeckel S.M."/>
            <person name="Li B."/>
            <person name="Borm T.J.A."/>
            <person name="Ohyanagi H."/>
            <person name="Mineta K."/>
            <person name="Michell C.T."/>
            <person name="Saber N."/>
            <person name="Kharbatia N.M."/>
            <person name="Rupper R.R."/>
            <person name="Sharp A.R."/>
            <person name="Dally N."/>
            <person name="Boughton B.A."/>
            <person name="Woo Y.H."/>
            <person name="Gao G."/>
            <person name="Schijlen E.G.W.M."/>
            <person name="Guo X."/>
            <person name="Momin A.A."/>
            <person name="Negrao S."/>
            <person name="Al-Babili S."/>
            <person name="Gehring C."/>
            <person name="Roessner U."/>
            <person name="Jung C."/>
            <person name="Murphy K."/>
            <person name="Arold S.T."/>
            <person name="Gojobori T."/>
            <person name="van der Linden C.G."/>
            <person name="van Loo E.N."/>
            <person name="Jellen E.N."/>
            <person name="Maughan P.J."/>
            <person name="Tester M."/>
        </authorList>
    </citation>
    <scope>NUCLEOTIDE SEQUENCE [LARGE SCALE GENOMIC DNA]</scope>
    <source>
        <strain evidence="6">cv. PI 614886</strain>
    </source>
</reference>
<dbReference type="FunFam" id="3.40.50.2000:FF:000056">
    <property type="entry name" value="Glycosyltransferase"/>
    <property type="match status" value="1"/>
</dbReference>
<dbReference type="FunFam" id="3.40.50.2000:FF:000095">
    <property type="entry name" value="Glycosyltransferase"/>
    <property type="match status" value="1"/>
</dbReference>
<dbReference type="InterPro" id="IPR035595">
    <property type="entry name" value="UDP_glycos_trans_CS"/>
</dbReference>
<evidence type="ECO:0000256" key="3">
    <source>
        <dbReference type="ARBA" id="ARBA00022679"/>
    </source>
</evidence>
<dbReference type="Proteomes" id="UP000596660">
    <property type="component" value="Unplaced"/>
</dbReference>
<evidence type="ECO:0000256" key="1">
    <source>
        <dbReference type="ARBA" id="ARBA00009995"/>
    </source>
</evidence>
<dbReference type="PROSITE" id="PS00375">
    <property type="entry name" value="UDPGT"/>
    <property type="match status" value="1"/>
</dbReference>
<evidence type="ECO:0000313" key="6">
    <source>
        <dbReference type="EnsemblPlants" id="AUR62021092-RA:cds"/>
    </source>
</evidence>
<dbReference type="SUPFAM" id="SSF53756">
    <property type="entry name" value="UDP-Glycosyltransferase/glycogen phosphorylase"/>
    <property type="match status" value="1"/>
</dbReference>
<dbReference type="Pfam" id="PF00201">
    <property type="entry name" value="UDPGT"/>
    <property type="match status" value="1"/>
</dbReference>
<organism evidence="6 7">
    <name type="scientific">Chenopodium quinoa</name>
    <name type="common">Quinoa</name>
    <dbReference type="NCBI Taxonomy" id="63459"/>
    <lineage>
        <taxon>Eukaryota</taxon>
        <taxon>Viridiplantae</taxon>
        <taxon>Streptophyta</taxon>
        <taxon>Embryophyta</taxon>
        <taxon>Tracheophyta</taxon>
        <taxon>Spermatophyta</taxon>
        <taxon>Magnoliopsida</taxon>
        <taxon>eudicotyledons</taxon>
        <taxon>Gunneridae</taxon>
        <taxon>Pentapetalae</taxon>
        <taxon>Caryophyllales</taxon>
        <taxon>Chenopodiaceae</taxon>
        <taxon>Chenopodioideae</taxon>
        <taxon>Atripliceae</taxon>
        <taxon>Chenopodium</taxon>
    </lineage>
</organism>
<sequence>MEKIVLYPSPGIGHLISMVELGKLLLSNSSSISSITILIVNFPFLTGSYSSYISSVSASFPSITFLSLPSVPLLLGDPSNYEDFEQIIFEFLRSNSNNVKQSLESISISSPVSAFILDFFCYPALEVSLSLKIPTYYFYTSGASALALCLNLPVFDKIATDSYRNLKTSFEIPGLFSVPADHMLEPMLDRGVSYYEFVKVAETMLKSDGIIVNSFESLEVKAVKGLKQGTCLPGTQIPPVYCIGPLFANRGGGAENSGEERHECLKWLDSQPSKSVVYLGFGSRGVFSKEQILEIAFGLERSGVRFLWTVRAPPSEEKGAKFSDPPDPDLDLILPVGFLDRTKDRGHVAKSWVPQIAILGHESVGGFFSHCGWNSTLEAVDAGAPMVAWPLYAEQRFNKILIVEEIGIALPMDENEDWFVSSSEIEKRVKQILGSEGDVVRKQMLEMREKGKIALNEGQSSNVALTTLMESWVAELDSADCALLAELTVEPIPLIRVFSVQAPHIEEKCSKFSKPPDSKDSNLPKKILDQLRIGVM</sequence>
<proteinExistence type="inferred from homology"/>
<keyword evidence="7" id="KW-1185">Reference proteome</keyword>
<evidence type="ECO:0000313" key="7">
    <source>
        <dbReference type="Proteomes" id="UP000596660"/>
    </source>
</evidence>
<comment type="similarity">
    <text evidence="1 4">Belongs to the UDP-glycosyltransferase family.</text>
</comment>
<dbReference type="OMA" id="EGAPNDC"/>
<evidence type="ECO:0000256" key="5">
    <source>
        <dbReference type="RuleBase" id="RU362057"/>
    </source>
</evidence>
<dbReference type="EnsemblPlants" id="AUR62021092-RA">
    <property type="protein sequence ID" value="AUR62021092-RA:cds"/>
    <property type="gene ID" value="AUR62021092"/>
</dbReference>
<dbReference type="Gramene" id="AUR62021092-RA">
    <property type="protein sequence ID" value="AUR62021092-RA:cds"/>
    <property type="gene ID" value="AUR62021092"/>
</dbReference>
<dbReference type="PANTHER" id="PTHR48048:SF30">
    <property type="entry name" value="GLYCOSYLTRANSFERASE"/>
    <property type="match status" value="1"/>
</dbReference>
<dbReference type="AlphaFoldDB" id="A0A803M041"/>
<accession>A0A803M041</accession>
<dbReference type="CDD" id="cd03784">
    <property type="entry name" value="GT1_Gtf-like"/>
    <property type="match status" value="1"/>
</dbReference>
<dbReference type="InterPro" id="IPR002213">
    <property type="entry name" value="UDP_glucos_trans"/>
</dbReference>
<dbReference type="Gene3D" id="3.40.50.2000">
    <property type="entry name" value="Glycogen Phosphorylase B"/>
    <property type="match status" value="2"/>
</dbReference>
<protein>
    <recommendedName>
        <fullName evidence="5">Glycosyltransferase</fullName>
        <ecNumber evidence="5">2.4.1.-</ecNumber>
    </recommendedName>
</protein>
<dbReference type="GO" id="GO:0035251">
    <property type="term" value="F:UDP-glucosyltransferase activity"/>
    <property type="evidence" value="ECO:0007669"/>
    <property type="project" value="InterPro"/>
</dbReference>
<dbReference type="PANTHER" id="PTHR48048">
    <property type="entry name" value="GLYCOSYLTRANSFERASE"/>
    <property type="match status" value="1"/>
</dbReference>
<keyword evidence="2 4" id="KW-0328">Glycosyltransferase</keyword>
<name>A0A803M041_CHEQI</name>
<dbReference type="EC" id="2.4.1.-" evidence="5"/>
<keyword evidence="3 4" id="KW-0808">Transferase</keyword>